<gene>
    <name evidence="2" type="ORF">H7C18_18350</name>
</gene>
<name>A0A7X0VWU8_9BACL</name>
<feature type="region of interest" description="Disordered" evidence="1">
    <location>
        <begin position="77"/>
        <end position="103"/>
    </location>
</feature>
<accession>A0A7X0VWU8</accession>
<dbReference type="EMBL" id="JACJVO010000022">
    <property type="protein sequence ID" value="MBB6732880.1"/>
    <property type="molecule type" value="Genomic_DNA"/>
</dbReference>
<dbReference type="RefSeq" id="WP_185130547.1">
    <property type="nucleotide sequence ID" value="NZ_JACJVO010000022.1"/>
</dbReference>
<sequence>MRKRRGWLIGLGLGLMLGASMLQLMDVARSAPQSVQLPNEPFSREELEKEAGAKGYKLVRDDGETYTKEQLDAAVAQAKKEAADSPAPLSSGEAEGDGMTKELDYYVPPGASLQEVASALLAMELIDDKDAFIKLAKPSGGKIRVGLCRFSGKPTPEEIVAELTRAKN</sequence>
<dbReference type="Gene3D" id="3.30.1490.480">
    <property type="entry name" value="Endolytic murein transglycosylase"/>
    <property type="match status" value="1"/>
</dbReference>
<proteinExistence type="predicted"/>
<evidence type="ECO:0008006" key="4">
    <source>
        <dbReference type="Google" id="ProtNLM"/>
    </source>
</evidence>
<feature type="region of interest" description="Disordered" evidence="1">
    <location>
        <begin position="34"/>
        <end position="54"/>
    </location>
</feature>
<protein>
    <recommendedName>
        <fullName evidence="4">Endolytic transglycosylase MltG</fullName>
    </recommendedName>
</protein>
<evidence type="ECO:0000313" key="2">
    <source>
        <dbReference type="EMBL" id="MBB6732880.1"/>
    </source>
</evidence>
<keyword evidence="3" id="KW-1185">Reference proteome</keyword>
<dbReference type="AlphaFoldDB" id="A0A7X0VWU8"/>
<evidence type="ECO:0000256" key="1">
    <source>
        <dbReference type="SAM" id="MobiDB-lite"/>
    </source>
</evidence>
<reference evidence="2 3" key="1">
    <citation type="submission" date="2020-08" db="EMBL/GenBank/DDBJ databases">
        <title>Cohnella phylogeny.</title>
        <authorList>
            <person name="Dunlap C."/>
        </authorList>
    </citation>
    <scope>NUCLEOTIDE SEQUENCE [LARGE SCALE GENOMIC DNA]</scope>
    <source>
        <strain evidence="2 3">CBP 2801</strain>
    </source>
</reference>
<organism evidence="2 3">
    <name type="scientific">Cohnella zeiphila</name>
    <dbReference type="NCBI Taxonomy" id="2761120"/>
    <lineage>
        <taxon>Bacteria</taxon>
        <taxon>Bacillati</taxon>
        <taxon>Bacillota</taxon>
        <taxon>Bacilli</taxon>
        <taxon>Bacillales</taxon>
        <taxon>Paenibacillaceae</taxon>
        <taxon>Cohnella</taxon>
    </lineage>
</organism>
<dbReference type="Proteomes" id="UP000564644">
    <property type="component" value="Unassembled WGS sequence"/>
</dbReference>
<comment type="caution">
    <text evidence="2">The sequence shown here is derived from an EMBL/GenBank/DDBJ whole genome shotgun (WGS) entry which is preliminary data.</text>
</comment>
<evidence type="ECO:0000313" key="3">
    <source>
        <dbReference type="Proteomes" id="UP000564644"/>
    </source>
</evidence>
<feature type="compositionally biased region" description="Basic and acidic residues" evidence="1">
    <location>
        <begin position="42"/>
        <end position="54"/>
    </location>
</feature>